<organism evidence="3 4">
    <name type="scientific">Plasmodium coatneyi</name>
    <dbReference type="NCBI Taxonomy" id="208452"/>
    <lineage>
        <taxon>Eukaryota</taxon>
        <taxon>Sar</taxon>
        <taxon>Alveolata</taxon>
        <taxon>Apicomplexa</taxon>
        <taxon>Aconoidasida</taxon>
        <taxon>Haemosporida</taxon>
        <taxon>Plasmodiidae</taxon>
        <taxon>Plasmodium</taxon>
    </lineage>
</organism>
<evidence type="ECO:0000256" key="1">
    <source>
        <dbReference type="SAM" id="Phobius"/>
    </source>
</evidence>
<evidence type="ECO:0000313" key="3">
    <source>
        <dbReference type="EMBL" id="ANQ08806.1"/>
    </source>
</evidence>
<dbReference type="PROSITE" id="PS51286">
    <property type="entry name" value="RAP"/>
    <property type="match status" value="1"/>
</dbReference>
<feature type="transmembrane region" description="Helical" evidence="1">
    <location>
        <begin position="438"/>
        <end position="460"/>
    </location>
</feature>
<dbReference type="EMBL" id="CP016248">
    <property type="protein sequence ID" value="ANQ08806.1"/>
    <property type="molecule type" value="Genomic_DNA"/>
</dbReference>
<keyword evidence="1" id="KW-0472">Membrane</keyword>
<name>A0A1B1E179_9APIC</name>
<keyword evidence="1" id="KW-1133">Transmembrane helix</keyword>
<dbReference type="KEGG" id="pcot:PCOAH_00029010"/>
<evidence type="ECO:0000313" key="4">
    <source>
        <dbReference type="Proteomes" id="UP000092716"/>
    </source>
</evidence>
<protein>
    <recommendedName>
        <fullName evidence="2">RAP domain-containing protein</fullName>
    </recommendedName>
</protein>
<sequence>MDEQRTYFKDHKMIGRYPKLPEAELSNPEETIFNAFKRTLSNAKENLIHAENRRIEKTLLYMEQCIAEENEQNKNLLNFKTVYDRDDKLKSLHMNLVKMSYMLKNMRINQQKWLDIYKQISSLHPLDGDLLRGKANKHACKMEQKDRQYDSSVSEKHPPSIAVHDIFCREYNLLNISTCYIFVFKLSMGHLMNCLWLYTTSNYLLILNCCAEFFHFFFNLHRRKGLQKLNFLYLHSDTHNYGDNIKTLKCKSNQVIRCGENSTIAYHYEELYNLKYHQIVTYKINLMTQVLENLNYDLLDGVQLGQLANFFYSVTKCGVISEKGVQRFLNYYFEVAKKGASPSKLIPNDIVLSSQLINTMYYSKIVHFELVSHLVSSFRRADLDFPHICKRGLFDSFLKLLTLVELTDQNMYLYTFCKHYILSGDTEDTKHISDVCNFFFVSSIVGLFNIPLMKFYVNFLKKKKDKIKFKNSTTHKIYYTLLGWDIVLNRFIKNVGEERTETIDLAILNFEKKYVHYSFSSKVLYDFSHLSHQISYLTLFFKNKFMLKKEGQNYYFNQSVIFHMLRKHYGNAIYEYVTNEKIPLDVYVKLCNNGQQKNVAIEFNGRTHYVLMLTKGGDATDTVHYTMKQNCNTKYKMWILSNLNFYTISVSYYHWNGLHEYQKEQHLLRAMQLL</sequence>
<proteinExistence type="predicted"/>
<dbReference type="InterPro" id="IPR013584">
    <property type="entry name" value="RAP"/>
</dbReference>
<keyword evidence="1" id="KW-0812">Transmembrane</keyword>
<dbReference type="GeneID" id="30909632"/>
<reference evidence="4" key="1">
    <citation type="submission" date="2016-06" db="EMBL/GenBank/DDBJ databases">
        <title>First high quality genome sequence of Plasmodium coatneyi using continuous long reads from single molecule, real-time sequencing.</title>
        <authorList>
            <person name="Chien J.-T."/>
            <person name="Pakala S.B."/>
            <person name="Geraldo J.A."/>
            <person name="Lapp S.A."/>
            <person name="Barnwell J.W."/>
            <person name="Kissinger J.C."/>
            <person name="Galinski M.R."/>
            <person name="Humphrey J.C."/>
        </authorList>
    </citation>
    <scope>NUCLEOTIDE SEQUENCE [LARGE SCALE GENOMIC DNA]</scope>
    <source>
        <strain evidence="4">Hackeri</strain>
    </source>
</reference>
<dbReference type="VEuPathDB" id="PlasmoDB:PCOAH_00029010"/>
<dbReference type="Proteomes" id="UP000092716">
    <property type="component" value="Chromosome 10"/>
</dbReference>
<dbReference type="AlphaFoldDB" id="A0A1B1E179"/>
<evidence type="ECO:0000259" key="2">
    <source>
        <dbReference type="PROSITE" id="PS51286"/>
    </source>
</evidence>
<dbReference type="OrthoDB" id="377680at2759"/>
<feature type="domain" description="RAP" evidence="2">
    <location>
        <begin position="599"/>
        <end position="670"/>
    </location>
</feature>
<accession>A0A1B1E179</accession>
<dbReference type="Pfam" id="PF08373">
    <property type="entry name" value="RAP"/>
    <property type="match status" value="1"/>
</dbReference>
<gene>
    <name evidence="3" type="ORF">PCOAH_00029010</name>
</gene>
<dbReference type="RefSeq" id="XP_019915501.1">
    <property type="nucleotide sequence ID" value="XM_020059703.1"/>
</dbReference>
<keyword evidence="4" id="KW-1185">Reference proteome</keyword>